<dbReference type="InterPro" id="IPR029063">
    <property type="entry name" value="SAM-dependent_MTases_sf"/>
</dbReference>
<sequence length="331" mass="36492">MEDIQPIIARREVTTRILQAFHLKADKNLGQNFLVEESVVNRIAKAAELTPEDTVLEIGPGIGTLTQALAMTGASVVSVELDKRLIPVLKETVGAYENVRIVQGDILKVDILKVIEETRALCDNAKSSDHNDVNESDAQEIADDPALTTEGSAACFVNNNKSTAPFKVCANLPYYITTPIIMYLLEQKLPLERLVVMVQKEVAERMIAKPGGRDYGAISVAMQYYTEPKIAFIVKSGSFLPAPKVDSAVLVCKRRTVPPVDVPDEKIFFKVVAAAFSVRRKMLTNSLKNMGGLTSEQVKAWLDRADIDGTRRAETLSLEEFAALARTWEKN</sequence>
<dbReference type="Gene3D" id="1.10.8.100">
    <property type="entry name" value="Ribosomal RNA adenine dimethylase-like, domain 2"/>
    <property type="match status" value="1"/>
</dbReference>
<dbReference type="InterPro" id="IPR020598">
    <property type="entry name" value="rRNA_Ade_methylase_Trfase_N"/>
</dbReference>
<dbReference type="Proteomes" id="UP000198943">
    <property type="component" value="Unassembled WGS sequence"/>
</dbReference>
<evidence type="ECO:0000256" key="8">
    <source>
        <dbReference type="PROSITE-ProRule" id="PRU01026"/>
    </source>
</evidence>
<comment type="catalytic activity">
    <reaction evidence="7">
        <text>adenosine(1518)/adenosine(1519) in 16S rRNA + 4 S-adenosyl-L-methionine = N(6)-dimethyladenosine(1518)/N(6)-dimethyladenosine(1519) in 16S rRNA + 4 S-adenosyl-L-homocysteine + 4 H(+)</text>
        <dbReference type="Rhea" id="RHEA:19609"/>
        <dbReference type="Rhea" id="RHEA-COMP:10232"/>
        <dbReference type="Rhea" id="RHEA-COMP:10233"/>
        <dbReference type="ChEBI" id="CHEBI:15378"/>
        <dbReference type="ChEBI" id="CHEBI:57856"/>
        <dbReference type="ChEBI" id="CHEBI:59789"/>
        <dbReference type="ChEBI" id="CHEBI:74411"/>
        <dbReference type="ChEBI" id="CHEBI:74493"/>
        <dbReference type="EC" id="2.1.1.182"/>
    </reaction>
</comment>
<evidence type="ECO:0000256" key="4">
    <source>
        <dbReference type="ARBA" id="ARBA00022679"/>
    </source>
</evidence>
<dbReference type="PANTHER" id="PTHR11727:SF7">
    <property type="entry name" value="DIMETHYLADENOSINE TRANSFERASE-RELATED"/>
    <property type="match status" value="1"/>
</dbReference>
<feature type="domain" description="Ribosomal RNA adenine methylase transferase N-terminal" evidence="9">
    <location>
        <begin position="39"/>
        <end position="256"/>
    </location>
</feature>
<feature type="binding site" evidence="7 8">
    <location>
        <position position="171"/>
    </location>
    <ligand>
        <name>S-adenosyl-L-methionine</name>
        <dbReference type="ChEBI" id="CHEBI:59789"/>
    </ligand>
</feature>
<keyword evidence="4 7" id="KW-0808">Transferase</keyword>
<dbReference type="CDD" id="cd02440">
    <property type="entry name" value="AdoMet_MTases"/>
    <property type="match status" value="1"/>
</dbReference>
<reference evidence="11" key="1">
    <citation type="submission" date="2016-10" db="EMBL/GenBank/DDBJ databases">
        <authorList>
            <person name="Varghese N."/>
            <person name="Submissions S."/>
        </authorList>
    </citation>
    <scope>NUCLEOTIDE SEQUENCE [LARGE SCALE GENOMIC DNA]</scope>
    <source>
        <strain evidence="11">DSM 11005</strain>
    </source>
</reference>
<dbReference type="SMART" id="SM00650">
    <property type="entry name" value="rADc"/>
    <property type="match status" value="1"/>
</dbReference>
<dbReference type="OrthoDB" id="9814755at2"/>
<evidence type="ECO:0000256" key="7">
    <source>
        <dbReference type="HAMAP-Rule" id="MF_00607"/>
    </source>
</evidence>
<evidence type="ECO:0000256" key="3">
    <source>
        <dbReference type="ARBA" id="ARBA00022603"/>
    </source>
</evidence>
<dbReference type="GO" id="GO:0052908">
    <property type="term" value="F:16S rRNA (adenine(1518)-N(6)/adenine(1519)-N(6))-dimethyltransferase activity"/>
    <property type="evidence" value="ECO:0007669"/>
    <property type="project" value="UniProtKB-EC"/>
</dbReference>
<proteinExistence type="inferred from homology"/>
<feature type="binding site" evidence="7 8">
    <location>
        <position position="34"/>
    </location>
    <ligand>
        <name>S-adenosyl-L-methionine</name>
        <dbReference type="ChEBI" id="CHEBI:59789"/>
    </ligand>
</feature>
<gene>
    <name evidence="7" type="primary">rsmA</name>
    <name evidence="7" type="synonym">ksgA</name>
    <name evidence="10" type="ORF">SAMN04487864_11323</name>
</gene>
<dbReference type="GO" id="GO:0003723">
    <property type="term" value="F:RNA binding"/>
    <property type="evidence" value="ECO:0007669"/>
    <property type="project" value="UniProtKB-UniRule"/>
</dbReference>
<dbReference type="InterPro" id="IPR020596">
    <property type="entry name" value="rRNA_Ade_Mease_Trfase_CS"/>
</dbReference>
<evidence type="ECO:0000313" key="10">
    <source>
        <dbReference type="EMBL" id="SDC65368.1"/>
    </source>
</evidence>
<dbReference type="InterPro" id="IPR011530">
    <property type="entry name" value="rRNA_adenine_dimethylase"/>
</dbReference>
<comment type="subcellular location">
    <subcellularLocation>
        <location evidence="7">Cytoplasm</location>
    </subcellularLocation>
</comment>
<feature type="binding site" evidence="7 8">
    <location>
        <position position="105"/>
    </location>
    <ligand>
        <name>S-adenosyl-L-methionine</name>
        <dbReference type="ChEBI" id="CHEBI:59789"/>
    </ligand>
</feature>
<comment type="function">
    <text evidence="7">Specifically dimethylates two adjacent adenosines (A1518 and A1519) in the loop of a conserved hairpin near the 3'-end of 16S rRNA in the 30S particle. May play a critical role in biogenesis of 30S subunits.</text>
</comment>
<dbReference type="EMBL" id="FMYW01000013">
    <property type="protein sequence ID" value="SDC65368.1"/>
    <property type="molecule type" value="Genomic_DNA"/>
</dbReference>
<evidence type="ECO:0000256" key="1">
    <source>
        <dbReference type="ARBA" id="ARBA00022490"/>
    </source>
</evidence>
<dbReference type="AlphaFoldDB" id="A0A1G6NC58"/>
<evidence type="ECO:0000256" key="5">
    <source>
        <dbReference type="ARBA" id="ARBA00022691"/>
    </source>
</evidence>
<evidence type="ECO:0000256" key="2">
    <source>
        <dbReference type="ARBA" id="ARBA00022552"/>
    </source>
</evidence>
<protein>
    <recommendedName>
        <fullName evidence="7">Ribosomal RNA small subunit methyltransferase A</fullName>
        <ecNumber evidence="7">2.1.1.182</ecNumber>
    </recommendedName>
    <alternativeName>
        <fullName evidence="7">16S rRNA (adenine(1518)-N(6)/adenine(1519)-N(6))-dimethyltransferase</fullName>
    </alternativeName>
    <alternativeName>
        <fullName evidence="7">16S rRNA dimethyladenosine transferase</fullName>
    </alternativeName>
    <alternativeName>
        <fullName evidence="7">16S rRNA dimethylase</fullName>
    </alternativeName>
    <alternativeName>
        <fullName evidence="7">S-adenosylmethionine-6-N', N'-adenosyl(rRNA) dimethyltransferase</fullName>
    </alternativeName>
</protein>
<keyword evidence="5 7" id="KW-0949">S-adenosyl-L-methionine</keyword>
<dbReference type="RefSeq" id="WP_093730879.1">
    <property type="nucleotide sequence ID" value="NZ_FMYW01000013.1"/>
</dbReference>
<keyword evidence="11" id="KW-1185">Reference proteome</keyword>
<feature type="binding site" evidence="7 8">
    <location>
        <position position="32"/>
    </location>
    <ligand>
        <name>S-adenosyl-L-methionine</name>
        <dbReference type="ChEBI" id="CHEBI:59789"/>
    </ligand>
</feature>
<keyword evidence="6 7" id="KW-0694">RNA-binding</keyword>
<dbReference type="Gene3D" id="3.40.50.150">
    <property type="entry name" value="Vaccinia Virus protein VP39"/>
    <property type="match status" value="1"/>
</dbReference>
<dbReference type="SUPFAM" id="SSF53335">
    <property type="entry name" value="S-adenosyl-L-methionine-dependent methyltransferases"/>
    <property type="match status" value="1"/>
</dbReference>
<comment type="similarity">
    <text evidence="7">Belongs to the class I-like SAM-binding methyltransferase superfamily. rRNA adenine N(6)-methyltransferase family. RsmA subfamily.</text>
</comment>
<keyword evidence="3 7" id="KW-0489">Methyltransferase</keyword>
<dbReference type="PANTHER" id="PTHR11727">
    <property type="entry name" value="DIMETHYLADENOSINE TRANSFERASE"/>
    <property type="match status" value="1"/>
</dbReference>
<dbReference type="EC" id="2.1.1.182" evidence="7"/>
<dbReference type="FunFam" id="1.10.8.100:FF:000001">
    <property type="entry name" value="Ribosomal RNA small subunit methyltransferase A"/>
    <property type="match status" value="1"/>
</dbReference>
<dbReference type="GO" id="GO:0005829">
    <property type="term" value="C:cytosol"/>
    <property type="evidence" value="ECO:0007669"/>
    <property type="project" value="TreeGrafter"/>
</dbReference>
<feature type="binding site" evidence="7 8">
    <location>
        <position position="59"/>
    </location>
    <ligand>
        <name>S-adenosyl-L-methionine</name>
        <dbReference type="ChEBI" id="CHEBI:59789"/>
    </ligand>
</feature>
<dbReference type="PROSITE" id="PS01131">
    <property type="entry name" value="RRNA_A_DIMETH"/>
    <property type="match status" value="1"/>
</dbReference>
<name>A0A1G6NC58_9FIRM</name>
<evidence type="ECO:0000313" key="11">
    <source>
        <dbReference type="Proteomes" id="UP000198943"/>
    </source>
</evidence>
<dbReference type="Pfam" id="PF00398">
    <property type="entry name" value="RrnaAD"/>
    <property type="match status" value="1"/>
</dbReference>
<evidence type="ECO:0000256" key="6">
    <source>
        <dbReference type="ARBA" id="ARBA00022884"/>
    </source>
</evidence>
<dbReference type="PROSITE" id="PS51689">
    <property type="entry name" value="SAM_RNA_A_N6_MT"/>
    <property type="match status" value="1"/>
</dbReference>
<dbReference type="HAMAP" id="MF_00607">
    <property type="entry name" value="16SrRNA_methyltr_A"/>
    <property type="match status" value="1"/>
</dbReference>
<feature type="binding site" evidence="7 8">
    <location>
        <position position="80"/>
    </location>
    <ligand>
        <name>S-adenosyl-L-methionine</name>
        <dbReference type="ChEBI" id="CHEBI:59789"/>
    </ligand>
</feature>
<accession>A0A1G6NC58</accession>
<dbReference type="InterPro" id="IPR023165">
    <property type="entry name" value="rRNA_Ade_diMease-like_C"/>
</dbReference>
<evidence type="ECO:0000259" key="9">
    <source>
        <dbReference type="SMART" id="SM00650"/>
    </source>
</evidence>
<dbReference type="InterPro" id="IPR001737">
    <property type="entry name" value="KsgA/Erm"/>
</dbReference>
<keyword evidence="1 7" id="KW-0963">Cytoplasm</keyword>
<organism evidence="10 11">
    <name type="scientific">Succiniclasticum ruminis</name>
    <dbReference type="NCBI Taxonomy" id="40841"/>
    <lineage>
        <taxon>Bacteria</taxon>
        <taxon>Bacillati</taxon>
        <taxon>Bacillota</taxon>
        <taxon>Negativicutes</taxon>
        <taxon>Acidaminococcales</taxon>
        <taxon>Acidaminococcaceae</taxon>
        <taxon>Succiniclasticum</taxon>
    </lineage>
</organism>
<keyword evidence="2 7" id="KW-0698">rRNA processing</keyword>